<accession>A0ABT6NT30</accession>
<evidence type="ECO:0000313" key="1">
    <source>
        <dbReference type="EMBL" id="MDI1431463.1"/>
    </source>
</evidence>
<organism evidence="1 2">
    <name type="scientific">Polyangium sorediatum</name>
    <dbReference type="NCBI Taxonomy" id="889274"/>
    <lineage>
        <taxon>Bacteria</taxon>
        <taxon>Pseudomonadati</taxon>
        <taxon>Myxococcota</taxon>
        <taxon>Polyangia</taxon>
        <taxon>Polyangiales</taxon>
        <taxon>Polyangiaceae</taxon>
        <taxon>Polyangium</taxon>
    </lineage>
</organism>
<evidence type="ECO:0000313" key="2">
    <source>
        <dbReference type="Proteomes" id="UP001160301"/>
    </source>
</evidence>
<dbReference type="Proteomes" id="UP001160301">
    <property type="component" value="Unassembled WGS sequence"/>
</dbReference>
<gene>
    <name evidence="1" type="ORF">QHF89_18355</name>
</gene>
<sequence>MRGSVEPTFMPTEHAYVLEGRDVDSVEYLDVPYEGLDEDVRCDETTY</sequence>
<proteinExistence type="predicted"/>
<dbReference type="RefSeq" id="WP_284720649.1">
    <property type="nucleotide sequence ID" value="NZ_JARZHI010000014.1"/>
</dbReference>
<keyword evidence="2" id="KW-1185">Reference proteome</keyword>
<comment type="caution">
    <text evidence="1">The sequence shown here is derived from an EMBL/GenBank/DDBJ whole genome shotgun (WGS) entry which is preliminary data.</text>
</comment>
<name>A0ABT6NT30_9BACT</name>
<reference evidence="1 2" key="1">
    <citation type="submission" date="2023-04" db="EMBL/GenBank/DDBJ databases">
        <title>The genome sequence of Polyangium sorediatum DSM14670.</title>
        <authorList>
            <person name="Zhang X."/>
        </authorList>
    </citation>
    <scope>NUCLEOTIDE SEQUENCE [LARGE SCALE GENOMIC DNA]</scope>
    <source>
        <strain evidence="1 2">DSM 14670</strain>
    </source>
</reference>
<dbReference type="EMBL" id="JARZHI010000014">
    <property type="protein sequence ID" value="MDI1431463.1"/>
    <property type="molecule type" value="Genomic_DNA"/>
</dbReference>
<protein>
    <submittedName>
        <fullName evidence="1">Uncharacterized protein</fullName>
    </submittedName>
</protein>